<dbReference type="Gene3D" id="2.130.10.10">
    <property type="entry name" value="YVTN repeat-like/Quinoprotein amine dehydrogenase"/>
    <property type="match status" value="1"/>
</dbReference>
<sequence length="390" mass="43121">MSRRRLENGIRNKINLTGNTQGFSEVKILHNIPYSTEIGATYSLQFSFDGKVLAAGFEYGGIQLYSTETGRLLNQLRNSRLSSDAVMCLRFNPENDTSILATTADGQVITAETEEGILVESIEEKNNQINAVDFCLDGQVFATGGADFAVRLYDSRTMQILQTYGGENSPDREEYCTNRIYSLKFSPEYNDIFITGGWDKSIKIFDKRTKLGVRRYMAGPHICGEGLDFRPGKILSASWVSQNGLQIWDYCDGMIDKTVPFENANGEYLYCAQFCDHDVVLAGGSGTRNVQAIHYPTGKLSLSLSPVPTGILGDRRVASSACDLQSFLHQFRSIAAPVIPRGKYCASFGAVFLSLACSQLVSMSMQSNNLEDECPPENYHGFQPTFSESS</sequence>
<dbReference type="PANTHER" id="PTHR47822">
    <property type="entry name" value="CARBOHYDRATE BINDING DOMAIN CONTAINING PROTEIN"/>
    <property type="match status" value="1"/>
</dbReference>
<dbReference type="Pfam" id="PF00400">
    <property type="entry name" value="WD40"/>
    <property type="match status" value="2"/>
</dbReference>
<evidence type="ECO:0000256" key="1">
    <source>
        <dbReference type="PROSITE-ProRule" id="PRU00221"/>
    </source>
</evidence>
<reference evidence="4" key="1">
    <citation type="submission" date="2025-08" db="UniProtKB">
        <authorList>
            <consortium name="RefSeq"/>
        </authorList>
    </citation>
    <scope>IDENTIFICATION</scope>
</reference>
<evidence type="ECO:0000313" key="4">
    <source>
        <dbReference type="RefSeq" id="XP_036364449.1"/>
    </source>
</evidence>
<dbReference type="InterPro" id="IPR015943">
    <property type="entry name" value="WD40/YVTN_repeat-like_dom_sf"/>
</dbReference>
<dbReference type="InterPro" id="IPR024977">
    <property type="entry name" value="Apc4-like_WD40_dom"/>
</dbReference>
<dbReference type="PANTHER" id="PTHR47822:SF3">
    <property type="entry name" value="ANAPHASE-PROMOTING COMPLEX SUBUNIT 4-LIKE WD40 DOMAIN-CONTAINING PROTEIN"/>
    <property type="match status" value="1"/>
</dbReference>
<dbReference type="AlphaFoldDB" id="A0A7E6F9M1"/>
<proteinExistence type="predicted"/>
<accession>A0A7E6F9M1</accession>
<dbReference type="PROSITE" id="PS50082">
    <property type="entry name" value="WD_REPEATS_2"/>
    <property type="match status" value="1"/>
</dbReference>
<dbReference type="RefSeq" id="XP_036364449.1">
    <property type="nucleotide sequence ID" value="XM_036508556.1"/>
</dbReference>
<dbReference type="InterPro" id="IPR036322">
    <property type="entry name" value="WD40_repeat_dom_sf"/>
</dbReference>
<gene>
    <name evidence="4" type="primary">LOC115209873</name>
</gene>
<dbReference type="KEGG" id="osn:115209873"/>
<keyword evidence="3" id="KW-1185">Reference proteome</keyword>
<evidence type="ECO:0000313" key="3">
    <source>
        <dbReference type="Proteomes" id="UP000515154"/>
    </source>
</evidence>
<feature type="repeat" description="WD" evidence="1">
    <location>
        <begin position="122"/>
        <end position="163"/>
    </location>
</feature>
<keyword evidence="1" id="KW-0853">WD repeat</keyword>
<dbReference type="Proteomes" id="UP000515154">
    <property type="component" value="Linkage group LG1"/>
</dbReference>
<organism evidence="3 4">
    <name type="scientific">Octopus sinensis</name>
    <name type="common">East Asian common octopus</name>
    <dbReference type="NCBI Taxonomy" id="2607531"/>
    <lineage>
        <taxon>Eukaryota</taxon>
        <taxon>Metazoa</taxon>
        <taxon>Spiralia</taxon>
        <taxon>Lophotrochozoa</taxon>
        <taxon>Mollusca</taxon>
        <taxon>Cephalopoda</taxon>
        <taxon>Coleoidea</taxon>
        <taxon>Octopodiformes</taxon>
        <taxon>Octopoda</taxon>
        <taxon>Incirrata</taxon>
        <taxon>Octopodidae</taxon>
        <taxon>Octopus</taxon>
    </lineage>
</organism>
<feature type="domain" description="Anaphase-promoting complex subunit 4-like WD40" evidence="2">
    <location>
        <begin position="41"/>
        <end position="92"/>
    </location>
</feature>
<dbReference type="Pfam" id="PF12894">
    <property type="entry name" value="ANAPC4_WD40"/>
    <property type="match status" value="1"/>
</dbReference>
<evidence type="ECO:0000259" key="2">
    <source>
        <dbReference type="Pfam" id="PF12894"/>
    </source>
</evidence>
<name>A0A7E6F9M1_9MOLL</name>
<dbReference type="InterPro" id="IPR001680">
    <property type="entry name" value="WD40_rpt"/>
</dbReference>
<dbReference type="SUPFAM" id="SSF50978">
    <property type="entry name" value="WD40 repeat-like"/>
    <property type="match status" value="1"/>
</dbReference>
<protein>
    <submittedName>
        <fullName evidence="4">WD repeat-containing protein 38-like</fullName>
    </submittedName>
</protein>
<dbReference type="SMART" id="SM00320">
    <property type="entry name" value="WD40"/>
    <property type="match status" value="4"/>
</dbReference>